<feature type="domain" description="Reverse transcriptase" evidence="2">
    <location>
        <begin position="810"/>
        <end position="1092"/>
    </location>
</feature>
<feature type="compositionally biased region" description="Basic and acidic residues" evidence="1">
    <location>
        <begin position="202"/>
        <end position="217"/>
    </location>
</feature>
<evidence type="ECO:0000256" key="1">
    <source>
        <dbReference type="SAM" id="MobiDB-lite"/>
    </source>
</evidence>
<dbReference type="InterPro" id="IPR002156">
    <property type="entry name" value="RNaseH_domain"/>
</dbReference>
<feature type="compositionally biased region" description="Low complexity" evidence="1">
    <location>
        <begin position="351"/>
        <end position="363"/>
    </location>
</feature>
<dbReference type="GO" id="GO:0003676">
    <property type="term" value="F:nucleic acid binding"/>
    <property type="evidence" value="ECO:0007669"/>
    <property type="project" value="InterPro"/>
</dbReference>
<dbReference type="InterPro" id="IPR044730">
    <property type="entry name" value="RNase_H-like_dom_plant"/>
</dbReference>
<dbReference type="PANTHER" id="PTHR33116">
    <property type="entry name" value="REVERSE TRANSCRIPTASE ZINC-BINDING DOMAIN-CONTAINING PROTEIN-RELATED-RELATED"/>
    <property type="match status" value="1"/>
</dbReference>
<evidence type="ECO:0000259" key="2">
    <source>
        <dbReference type="PROSITE" id="PS50878"/>
    </source>
</evidence>
<name>A0A8T2AV92_9BRAS</name>
<organism evidence="3 4">
    <name type="scientific">Arabidopsis thaliana x Arabidopsis arenosa</name>
    <dbReference type="NCBI Taxonomy" id="1240361"/>
    <lineage>
        <taxon>Eukaryota</taxon>
        <taxon>Viridiplantae</taxon>
        <taxon>Streptophyta</taxon>
        <taxon>Embryophyta</taxon>
        <taxon>Tracheophyta</taxon>
        <taxon>Spermatophyta</taxon>
        <taxon>Magnoliopsida</taxon>
        <taxon>eudicotyledons</taxon>
        <taxon>Gunneridae</taxon>
        <taxon>Pentapetalae</taxon>
        <taxon>rosids</taxon>
        <taxon>malvids</taxon>
        <taxon>Brassicales</taxon>
        <taxon>Brassicaceae</taxon>
        <taxon>Camelineae</taxon>
        <taxon>Arabidopsis</taxon>
    </lineage>
</organism>
<dbReference type="GO" id="GO:0004523">
    <property type="term" value="F:RNA-DNA hybrid ribonuclease activity"/>
    <property type="evidence" value="ECO:0007669"/>
    <property type="project" value="InterPro"/>
</dbReference>
<gene>
    <name evidence="3" type="ORF">ISN45_Aa03g027320</name>
</gene>
<feature type="compositionally biased region" description="Basic and acidic residues" evidence="1">
    <location>
        <begin position="181"/>
        <end position="194"/>
    </location>
</feature>
<proteinExistence type="predicted"/>
<dbReference type="CDD" id="cd01650">
    <property type="entry name" value="RT_nLTR_like"/>
    <property type="match status" value="1"/>
</dbReference>
<feature type="compositionally biased region" description="Basic and acidic residues" evidence="1">
    <location>
        <begin position="230"/>
        <end position="241"/>
    </location>
</feature>
<keyword evidence="4" id="KW-1185">Reference proteome</keyword>
<evidence type="ECO:0000313" key="4">
    <source>
        <dbReference type="Proteomes" id="UP000694240"/>
    </source>
</evidence>
<feature type="compositionally biased region" description="Basic and acidic residues" evidence="1">
    <location>
        <begin position="133"/>
        <end position="147"/>
    </location>
</feature>
<dbReference type="CDD" id="cd06222">
    <property type="entry name" value="RNase_H_like"/>
    <property type="match status" value="1"/>
</dbReference>
<dbReference type="Pfam" id="PF00078">
    <property type="entry name" value="RVT_1"/>
    <property type="match status" value="1"/>
</dbReference>
<dbReference type="Pfam" id="PF14392">
    <property type="entry name" value="zf-CCHC_4"/>
    <property type="match status" value="1"/>
</dbReference>
<feature type="compositionally biased region" description="Basic and acidic residues" evidence="1">
    <location>
        <begin position="114"/>
        <end position="124"/>
    </location>
</feature>
<dbReference type="InterPro" id="IPR000477">
    <property type="entry name" value="RT_dom"/>
</dbReference>
<accession>A0A8T2AV92</accession>
<feature type="compositionally biased region" description="Basic residues" evidence="1">
    <location>
        <begin position="339"/>
        <end position="350"/>
    </location>
</feature>
<dbReference type="PROSITE" id="PS50878">
    <property type="entry name" value="RT_POL"/>
    <property type="match status" value="1"/>
</dbReference>
<protein>
    <submittedName>
        <fullName evidence="3">Zinc knuckle CX2CX4HX4C</fullName>
    </submittedName>
</protein>
<feature type="compositionally biased region" description="Polar residues" evidence="1">
    <location>
        <begin position="411"/>
        <end position="430"/>
    </location>
</feature>
<dbReference type="Pfam" id="PF13456">
    <property type="entry name" value="RVT_3"/>
    <property type="match status" value="1"/>
</dbReference>
<dbReference type="InterPro" id="IPR005135">
    <property type="entry name" value="Endo/exonuclease/phosphatase"/>
</dbReference>
<reference evidence="3 4" key="1">
    <citation type="submission" date="2020-12" db="EMBL/GenBank/DDBJ databases">
        <title>Concerted genomic and epigenomic changes stabilize Arabidopsis allopolyploids.</title>
        <authorList>
            <person name="Chen Z."/>
        </authorList>
    </citation>
    <scope>NUCLEOTIDE SEQUENCE [LARGE SCALE GENOMIC DNA]</scope>
    <source>
        <strain evidence="3">Allo738</strain>
        <tissue evidence="3">Leaf</tissue>
    </source>
</reference>
<dbReference type="Pfam" id="PF13966">
    <property type="entry name" value="zf-RVT"/>
    <property type="match status" value="1"/>
</dbReference>
<dbReference type="EMBL" id="JAEFBK010000008">
    <property type="protein sequence ID" value="KAG7578550.1"/>
    <property type="molecule type" value="Genomic_DNA"/>
</dbReference>
<dbReference type="InterPro" id="IPR025836">
    <property type="entry name" value="Zn_knuckle_CX2CX4HX4C"/>
</dbReference>
<dbReference type="InterPro" id="IPR026960">
    <property type="entry name" value="RVT-Znf"/>
</dbReference>
<comment type="caution">
    <text evidence="3">The sequence shown here is derived from an EMBL/GenBank/DDBJ whole genome shotgun (WGS) entry which is preliminary data.</text>
</comment>
<dbReference type="PANTHER" id="PTHR33116:SF86">
    <property type="entry name" value="REVERSE TRANSCRIPTASE DOMAIN-CONTAINING PROTEIN"/>
    <property type="match status" value="1"/>
</dbReference>
<sequence length="1624" mass="181158">MSHRYSRSDKAKWVAGSLKVARRSPVHAANARVRVEINGLSPLEMKIPIRLPHGEIIWVEFEYEKLEKHCFICLSLSHEKKHCPSLKSLDKRAQRPLGISQQLTLNKIDAVKQRTWEKKEKSNSSRDFSLKAPRTENHLGRPYERQGSRVPSAFRKESRHSPRRHQTAHSASYRSPSPPSDYRRSPSDSPREFYRYTSTARQRTEASKSSRDIRRYPDSNSHTNYSWDRAPSKRDSVHYYSRDTPAGSHKSLEAHTPSPNPIREPILSSPRPQALIHIPATPTSRRPALERIATQQTPVPVLGNAVSARSRPRDSGTRIPASLRLGPPAATPPRVPAPKARKVGKKRAPRTTKPPATTGTSKAAAKKKANKTPSSRVQAPISPLTGISLRKRNVTRVTNSTRKRLYVDAPASTSGQSLPQNPNTSGNESSGPIPAMVLSSKASYIKRTGGFSFPTRSSSLVVASWNCQRLRNLFTVRRLRDIHHDIFPDVMFLMETKNKDDYISKTFSWMGYTNLFTIPPQGLSGGLALFSKGDVLLDILDSSPNFIDTKISFRGKVCFVTFIYGPPKLEDRAVFWEFLIALGSSRESAWILTGDFNEILDNSEKKGGPPRHEGSFSNFRSCVSQLGLWDVKHSGNPLSWRGKRHEHHVKCRLDRTLSNASWSELFPAGRCSYLNFEGSDHRPILTVFDPTRQKHRGLFRFDRKLIHNPTIREIIEAAWNSFPEDSVLTKTNRCRRHIIDWTKEQHEVIQPAVTDEMNAALTSIPTMEEIRFAVFGINPEKAPGPDGFSAGFYQSYWDILGEDLSKEIQSFFISGHLPNRLNETHVCLIPKGQAPKTPAGFRPIALCNVTYKIIAKILTHHLQPFLNKLISKHQSALVPGRAITDNVLITHEMLRYLRISKARKRCFMAVKTDMSKAYDRLEWSFLRAVLTNLGIHEKWIGWVMECVSSVSYSFLINGSPHGKVSPTRGIRQGDPLSPYLFILCTEVLSGLCLKAQSNGSLPGIKVACGSPSINHLLFADDTMFFCRSDSKHCKTLATIIKSYESASGQSINFEKSSITFSSKTPQASKERSKKILNIFKEGGVGKYLGLPEHFGRKKKDIFTSIVDRIQQRAHSWASKFLSGAGKQVLLKAVLSALPTYAMSSFKLPQSLCKRIQSALTRFWWDNKADQRKICWISWDKLTLPKGAGGLGFREIEEFNDALLAKLSWRLLKDPTSLLAQVLLGKYCANDSFLSCQPLTNSSHGWKGILAGRKLLRKGLGWIVGNGESINVWQDAWLSTSSPTISFGPPTKQNNNLRVSDLLHQDSNSWNIPVKVSPKIKSFLWKAAVGSLPSGEQLLSRGIPAVAASCKRCGNLESTIHILLHCPFAQRVWSRAPLAASLSGSNILRTKLLLTALKPCKNLPPSGLSLTPIYPWILWNLWIARNQLLFEDRFFSEDETLLKAIQEAKNWQSAQLDSVPLETSLSRHAAELYEPTHSDINTICLESDAAWNENAFTCGLGWIGRTFSGSPVFKGTRFTPHVSSTLTGEALAVSAALSDALSRGFTKIHLKSDSKVLMDLIHSNEVVNELVGLLHDIRSLASLFTSVSFTFVPRAANTLADSLAKASLASLGLCSTSGVVTSELV</sequence>
<feature type="region of interest" description="Disordered" evidence="1">
    <location>
        <begin position="114"/>
        <end position="433"/>
    </location>
</feature>
<evidence type="ECO:0000313" key="3">
    <source>
        <dbReference type="EMBL" id="KAG7578550.1"/>
    </source>
</evidence>
<dbReference type="Proteomes" id="UP000694240">
    <property type="component" value="Chromosome 8"/>
</dbReference>
<dbReference type="Pfam" id="PF03372">
    <property type="entry name" value="Exo_endo_phos"/>
    <property type="match status" value="1"/>
</dbReference>